<dbReference type="EMBL" id="MK072079">
    <property type="protein sequence ID" value="AYV78461.1"/>
    <property type="molecule type" value="Genomic_DNA"/>
</dbReference>
<proteinExistence type="predicted"/>
<organism evidence="1">
    <name type="scientific">Edafosvirus sp</name>
    <dbReference type="NCBI Taxonomy" id="2487765"/>
    <lineage>
        <taxon>Viruses</taxon>
        <taxon>Varidnaviria</taxon>
        <taxon>Bamfordvirae</taxon>
        <taxon>Nucleocytoviricota</taxon>
        <taxon>Megaviricetes</taxon>
        <taxon>Imitervirales</taxon>
        <taxon>Mimiviridae</taxon>
        <taxon>Klosneuvirinae</taxon>
    </lineage>
</organism>
<name>A0A3G4ZWU3_9VIRU</name>
<sequence>MEYISINTFDSNNLSFNIKIGSAYDHVTAMYKFPDGTNKKLIVQTSFMPTKYSHKFDKIQFQIDLNNSSMDIIVAFLQTYDLKLKEFLKQYDSYNSYIESNCFIKKKKMYPSNIDVINPSIVMEYDDLPELIDDPQVIDNPIADPQVVNDPVDIPITPELENNQLDNVYIQLVKSKQFKNKYKTQIINYNTSIFRPLNEIFDIYGIEEMDKLFNEYGKAKYKKEKHGRFIIMPTTWICKDKKTYGNKLIARKIEIKNPDDMIRSIIDKEEISLSKPINDIEI</sequence>
<protein>
    <submittedName>
        <fullName evidence="1">Uncharacterized protein</fullName>
    </submittedName>
</protein>
<gene>
    <name evidence="1" type="ORF">Edafosvirus14_8</name>
</gene>
<reference evidence="1" key="1">
    <citation type="submission" date="2018-10" db="EMBL/GenBank/DDBJ databases">
        <title>Hidden diversity of soil giant viruses.</title>
        <authorList>
            <person name="Schulz F."/>
            <person name="Alteio L."/>
            <person name="Goudeau D."/>
            <person name="Ryan E.M."/>
            <person name="Malmstrom R.R."/>
            <person name="Blanchard J."/>
            <person name="Woyke T."/>
        </authorList>
    </citation>
    <scope>NUCLEOTIDE SEQUENCE</scope>
    <source>
        <strain evidence="1">EDV1</strain>
    </source>
</reference>
<accession>A0A3G4ZWU3</accession>
<evidence type="ECO:0000313" key="1">
    <source>
        <dbReference type="EMBL" id="AYV78461.1"/>
    </source>
</evidence>